<feature type="non-terminal residue" evidence="1">
    <location>
        <position position="1"/>
    </location>
</feature>
<dbReference type="EMBL" id="LRGB01009027">
    <property type="protein sequence ID" value="KZS00668.1"/>
    <property type="molecule type" value="Genomic_DNA"/>
</dbReference>
<dbReference type="Proteomes" id="UP000076858">
    <property type="component" value="Unassembled WGS sequence"/>
</dbReference>
<comment type="caution">
    <text evidence="1">The sequence shown here is derived from an EMBL/GenBank/DDBJ whole genome shotgun (WGS) entry which is preliminary data.</text>
</comment>
<proteinExistence type="predicted"/>
<dbReference type="AlphaFoldDB" id="A0A164HXS1"/>
<evidence type="ECO:0000313" key="2">
    <source>
        <dbReference type="Proteomes" id="UP000076858"/>
    </source>
</evidence>
<sequence length="118" mass="13503">KSQTNPKGVKAQTKTKALSTALQEDCNFGNVSNSEIVEELCASTLVEETNVKVLTGSRDIHQERRNVLENEVLTMEFLSKAAETSCLSSSQHRRARRSWKLRMLERAEDWENSRQIFF</sequence>
<dbReference type="OrthoDB" id="8872203at2759"/>
<keyword evidence="2" id="KW-1185">Reference proteome</keyword>
<gene>
    <name evidence="1" type="ORF">APZ42_002950</name>
</gene>
<organism evidence="1 2">
    <name type="scientific">Daphnia magna</name>
    <dbReference type="NCBI Taxonomy" id="35525"/>
    <lineage>
        <taxon>Eukaryota</taxon>
        <taxon>Metazoa</taxon>
        <taxon>Ecdysozoa</taxon>
        <taxon>Arthropoda</taxon>
        <taxon>Crustacea</taxon>
        <taxon>Branchiopoda</taxon>
        <taxon>Diplostraca</taxon>
        <taxon>Cladocera</taxon>
        <taxon>Anomopoda</taxon>
        <taxon>Daphniidae</taxon>
        <taxon>Daphnia</taxon>
    </lineage>
</organism>
<name>A0A164HXS1_9CRUS</name>
<protein>
    <submittedName>
        <fullName evidence="1">Uncharacterized protein</fullName>
    </submittedName>
</protein>
<accession>A0A164HXS1</accession>
<reference evidence="1 2" key="1">
    <citation type="submission" date="2016-03" db="EMBL/GenBank/DDBJ databases">
        <title>EvidentialGene: Evidence-directed Construction of Genes on Genomes.</title>
        <authorList>
            <person name="Gilbert D.G."/>
            <person name="Choi J.-H."/>
            <person name="Mockaitis K."/>
            <person name="Colbourne J."/>
            <person name="Pfrender M."/>
        </authorList>
    </citation>
    <scope>NUCLEOTIDE SEQUENCE [LARGE SCALE GENOMIC DNA]</scope>
    <source>
        <strain evidence="1 2">Xinb3</strain>
        <tissue evidence="1">Complete organism</tissue>
    </source>
</reference>
<evidence type="ECO:0000313" key="1">
    <source>
        <dbReference type="EMBL" id="KZS00668.1"/>
    </source>
</evidence>